<dbReference type="Pfam" id="PF01494">
    <property type="entry name" value="FAD_binding_3"/>
    <property type="match status" value="1"/>
</dbReference>
<dbReference type="PRINTS" id="PR00420">
    <property type="entry name" value="RNGMNOXGNASE"/>
</dbReference>
<dbReference type="EMBL" id="RBRE01000094">
    <property type="protein sequence ID" value="RMQ40384.1"/>
    <property type="molecule type" value="Genomic_DNA"/>
</dbReference>
<gene>
    <name evidence="4" type="ORF">ALQ04_03080</name>
</gene>
<accession>A0A3M4LGW0</accession>
<evidence type="ECO:0000259" key="3">
    <source>
        <dbReference type="Pfam" id="PF01494"/>
    </source>
</evidence>
<dbReference type="InterPro" id="IPR050493">
    <property type="entry name" value="FAD-dep_Monooxygenase_BioMet"/>
</dbReference>
<dbReference type="PANTHER" id="PTHR13789">
    <property type="entry name" value="MONOOXYGENASE"/>
    <property type="match status" value="1"/>
</dbReference>
<dbReference type="RefSeq" id="WP_012723201.1">
    <property type="nucleotide sequence ID" value="NZ_RBRE01000094.1"/>
</dbReference>
<dbReference type="NCBIfam" id="NF005313">
    <property type="entry name" value="PRK06847.1"/>
    <property type="match status" value="1"/>
</dbReference>
<reference evidence="4 5" key="1">
    <citation type="submission" date="2018-08" db="EMBL/GenBank/DDBJ databases">
        <title>Recombination of ecologically and evolutionarily significant loci maintains genetic cohesion in the Pseudomonas syringae species complex.</title>
        <authorList>
            <person name="Dillon M."/>
            <person name="Thakur S."/>
            <person name="Almeida R.N.D."/>
            <person name="Weir B.S."/>
            <person name="Guttman D.S."/>
        </authorList>
    </citation>
    <scope>NUCLEOTIDE SEQUENCE [LARGE SCALE GENOMIC DNA]</scope>
    <source>
        <strain evidence="4 5">ICMP 3353</strain>
    </source>
</reference>
<sequence length="377" mass="40066">MALIQKALIIGGGVGGMCAAIQLRKLGIAVELVELNPAWAPDGAGITISGPSLRALREVGVVDEVLRLGGWWRAIDLRDAQGNLLRTVPIAPALGAEDLPSAAGIQRPVLAKILSAATRAAGATVRLGLNFESITQDSDGVDVLFSDGSGGRYDLVVGADGINSALRRLVFPDFAGPVFTGQGCWRAIVPRLHENSTMYLSDTIKAGINPISDDQCYLYLLYKRDGLDFIPPTAWPEIFADLMVPFTGELADIRRGLLDGSLPDPHLLYRPLAGHMIPAPWHRGRLVLLGDTVHATTPQLASGAGIAIEGALILAEELGRRHSLEGALTAYAGRHFDRANLVVQASATLGHIELSGGGPQAHAQVMHQTLELLRRPI</sequence>
<dbReference type="InterPro" id="IPR002938">
    <property type="entry name" value="FAD-bd"/>
</dbReference>
<comment type="caution">
    <text evidence="4">The sequence shown here is derived from an EMBL/GenBank/DDBJ whole genome shotgun (WGS) entry which is preliminary data.</text>
</comment>
<evidence type="ECO:0000256" key="2">
    <source>
        <dbReference type="ARBA" id="ARBA00023033"/>
    </source>
</evidence>
<evidence type="ECO:0000313" key="4">
    <source>
        <dbReference type="EMBL" id="RMQ40384.1"/>
    </source>
</evidence>
<protein>
    <submittedName>
        <fullName evidence="4">Putative monooxygenase</fullName>
    </submittedName>
</protein>
<keyword evidence="2 4" id="KW-0503">Monooxygenase</keyword>
<proteinExistence type="predicted"/>
<dbReference type="Gene3D" id="3.50.50.60">
    <property type="entry name" value="FAD/NAD(P)-binding domain"/>
    <property type="match status" value="1"/>
</dbReference>
<dbReference type="Proteomes" id="UP000277236">
    <property type="component" value="Unassembled WGS sequence"/>
</dbReference>
<name>A0A3M4LGW0_PSECI</name>
<dbReference type="SUPFAM" id="SSF51905">
    <property type="entry name" value="FAD/NAD(P)-binding domain"/>
    <property type="match status" value="1"/>
</dbReference>
<dbReference type="GO" id="GO:0071949">
    <property type="term" value="F:FAD binding"/>
    <property type="evidence" value="ECO:0007669"/>
    <property type="project" value="InterPro"/>
</dbReference>
<evidence type="ECO:0000313" key="5">
    <source>
        <dbReference type="Proteomes" id="UP000277236"/>
    </source>
</evidence>
<dbReference type="PANTHER" id="PTHR13789:SF309">
    <property type="entry name" value="PUTATIVE (AFU_ORTHOLOGUE AFUA_6G14510)-RELATED"/>
    <property type="match status" value="1"/>
</dbReference>
<dbReference type="AlphaFoldDB" id="A0A3M4LGW0"/>
<evidence type="ECO:0000256" key="1">
    <source>
        <dbReference type="ARBA" id="ARBA00023002"/>
    </source>
</evidence>
<dbReference type="GO" id="GO:0004497">
    <property type="term" value="F:monooxygenase activity"/>
    <property type="evidence" value="ECO:0007669"/>
    <property type="project" value="UniProtKB-KW"/>
</dbReference>
<dbReference type="InterPro" id="IPR036188">
    <property type="entry name" value="FAD/NAD-bd_sf"/>
</dbReference>
<organism evidence="4 5">
    <name type="scientific">Pseudomonas cichorii</name>
    <dbReference type="NCBI Taxonomy" id="36746"/>
    <lineage>
        <taxon>Bacteria</taxon>
        <taxon>Pseudomonadati</taxon>
        <taxon>Pseudomonadota</taxon>
        <taxon>Gammaproteobacteria</taxon>
        <taxon>Pseudomonadales</taxon>
        <taxon>Pseudomonadaceae</taxon>
        <taxon>Pseudomonas</taxon>
    </lineage>
</organism>
<dbReference type="OrthoDB" id="9782160at2"/>
<feature type="domain" description="FAD-binding" evidence="3">
    <location>
        <begin position="7"/>
        <end position="171"/>
    </location>
</feature>
<keyword evidence="1" id="KW-0560">Oxidoreductase</keyword>